<feature type="signal peptide" evidence="3">
    <location>
        <begin position="1"/>
        <end position="18"/>
    </location>
</feature>
<dbReference type="PANTHER" id="PTHR35841">
    <property type="entry name" value="PHOSPHONATES-BINDING PERIPLASMIC PROTEIN"/>
    <property type="match status" value="1"/>
</dbReference>
<dbReference type="AlphaFoldDB" id="M4VPC2"/>
<proteinExistence type="inferred from homology"/>
<evidence type="ECO:0000256" key="2">
    <source>
        <dbReference type="ARBA" id="ARBA00022729"/>
    </source>
</evidence>
<dbReference type="Gene3D" id="3.40.190.10">
    <property type="entry name" value="Periplasmic binding protein-like II"/>
    <property type="match status" value="2"/>
</dbReference>
<evidence type="ECO:0000259" key="4">
    <source>
        <dbReference type="SMART" id="SM00062"/>
    </source>
</evidence>
<organism evidence="5 6">
    <name type="scientific">Pseudobdellovibrio exovorus JSS</name>
    <dbReference type="NCBI Taxonomy" id="1184267"/>
    <lineage>
        <taxon>Bacteria</taxon>
        <taxon>Pseudomonadati</taxon>
        <taxon>Bdellovibrionota</taxon>
        <taxon>Bdellovibrionia</taxon>
        <taxon>Bdellovibrionales</taxon>
        <taxon>Pseudobdellovibrionaceae</taxon>
        <taxon>Pseudobdellovibrio</taxon>
    </lineage>
</organism>
<dbReference type="PATRIC" id="fig|1184267.3.peg.758"/>
<dbReference type="Proteomes" id="UP000012040">
    <property type="component" value="Chromosome"/>
</dbReference>
<dbReference type="KEGG" id="bex:A11Q_749"/>
<keyword evidence="2 3" id="KW-0732">Signal</keyword>
<dbReference type="EMBL" id="CP003537">
    <property type="protein sequence ID" value="AGH94969.1"/>
    <property type="molecule type" value="Genomic_DNA"/>
</dbReference>
<feature type="domain" description="Solute-binding protein family 3/N-terminal" evidence="4">
    <location>
        <begin position="22"/>
        <end position="252"/>
    </location>
</feature>
<evidence type="ECO:0000256" key="3">
    <source>
        <dbReference type="SAM" id="SignalP"/>
    </source>
</evidence>
<dbReference type="OrthoDB" id="5289663at2"/>
<evidence type="ECO:0000313" key="5">
    <source>
        <dbReference type="EMBL" id="AGH94969.1"/>
    </source>
</evidence>
<evidence type="ECO:0000313" key="6">
    <source>
        <dbReference type="Proteomes" id="UP000012040"/>
    </source>
</evidence>
<gene>
    <name evidence="5" type="ORF">A11Q_749</name>
</gene>
<name>M4VPC2_9BACT</name>
<dbReference type="InterPro" id="IPR001638">
    <property type="entry name" value="Solute-binding_3/MltF_N"/>
</dbReference>
<dbReference type="GO" id="GO:0055085">
    <property type="term" value="P:transmembrane transport"/>
    <property type="evidence" value="ECO:0007669"/>
    <property type="project" value="InterPro"/>
</dbReference>
<dbReference type="GO" id="GO:0043190">
    <property type="term" value="C:ATP-binding cassette (ABC) transporter complex"/>
    <property type="evidence" value="ECO:0007669"/>
    <property type="project" value="InterPro"/>
</dbReference>
<dbReference type="InterPro" id="IPR005770">
    <property type="entry name" value="PhnD"/>
</dbReference>
<feature type="chain" id="PRO_5004060428" evidence="3">
    <location>
        <begin position="19"/>
        <end position="286"/>
    </location>
</feature>
<dbReference type="eggNOG" id="COG3221">
    <property type="taxonomic scope" value="Bacteria"/>
</dbReference>
<dbReference type="Pfam" id="PF12974">
    <property type="entry name" value="Phosphonate-bd"/>
    <property type="match status" value="1"/>
</dbReference>
<keyword evidence="6" id="KW-1185">Reference proteome</keyword>
<dbReference type="SUPFAM" id="SSF53850">
    <property type="entry name" value="Periplasmic binding protein-like II"/>
    <property type="match status" value="1"/>
</dbReference>
<dbReference type="RefSeq" id="WP_015469459.1">
    <property type="nucleotide sequence ID" value="NC_020813.1"/>
</dbReference>
<dbReference type="NCBIfam" id="TIGR01098">
    <property type="entry name" value="3A0109s03R"/>
    <property type="match status" value="1"/>
</dbReference>
<accession>M4VPC2</accession>
<dbReference type="SMART" id="SM00062">
    <property type="entry name" value="PBPb"/>
    <property type="match status" value="1"/>
</dbReference>
<dbReference type="PANTHER" id="PTHR35841:SF1">
    <property type="entry name" value="PHOSPHONATES-BINDING PERIPLASMIC PROTEIN"/>
    <property type="match status" value="1"/>
</dbReference>
<sequence>MVKTAFLSVLFFSCLLFASTEKISIGILSGGNPQAVEKESLLLAQKLQNKLGSPIQVYIPKSPEAMVSAIKSKKVDLAILPSAVYVAADREASVKVLLKKTWNNGPFYYATFLTLANSKVKSLKDLKGKKVAFVDENSSSGYLYPRQELESQKINLKEVNTVFSGNHAASIEMLEAGKVDAVAVFADDEKAKVSAWSRFAKNKGKKIRVLWVSEPIPNDPIIVRQDYYDKNAKIVHEIMYNLIETQHESSSDLVEVLGMSALMPATSRQYDSVREVFKAFRKGSEL</sequence>
<comment type="similarity">
    <text evidence="1">Belongs to the phosphate/phosphite/phosphonate binding protein family.</text>
</comment>
<reference evidence="5 6" key="1">
    <citation type="journal article" date="2013" name="ISME J.">
        <title>By their genes ye shall know them: genomic signatures of predatory bacteria.</title>
        <authorList>
            <person name="Pasternak Z."/>
            <person name="Pietrokovski S."/>
            <person name="Rotem O."/>
            <person name="Gophna U."/>
            <person name="Lurie-Weinberger M.N."/>
            <person name="Jurkevitch E."/>
        </authorList>
    </citation>
    <scope>NUCLEOTIDE SEQUENCE [LARGE SCALE GENOMIC DNA]</scope>
    <source>
        <strain evidence="5 6">JSS</strain>
    </source>
</reference>
<evidence type="ECO:0000256" key="1">
    <source>
        <dbReference type="ARBA" id="ARBA00007162"/>
    </source>
</evidence>
<protein>
    <submittedName>
        <fullName evidence="5">Alkylphosphonate ABC transporter</fullName>
    </submittedName>
</protein>
<dbReference type="HOGENOM" id="CLU_051472_0_0_7"/>
<dbReference type="STRING" id="1184267.A11Q_749"/>